<evidence type="ECO:0000313" key="14">
    <source>
        <dbReference type="Proteomes" id="UP000324800"/>
    </source>
</evidence>
<feature type="non-terminal residue" evidence="13">
    <location>
        <position position="426"/>
    </location>
</feature>
<evidence type="ECO:0000259" key="11">
    <source>
        <dbReference type="PROSITE" id="PS50980"/>
    </source>
</evidence>
<dbReference type="GO" id="GO:0016743">
    <property type="term" value="F:carboxyl- or carbamoyltransferase activity"/>
    <property type="evidence" value="ECO:0007669"/>
    <property type="project" value="InterPro"/>
</dbReference>
<evidence type="ECO:0000256" key="8">
    <source>
        <dbReference type="ARBA" id="ARBA00023160"/>
    </source>
</evidence>
<dbReference type="OrthoDB" id="196847at2759"/>
<dbReference type="GO" id="GO:0009317">
    <property type="term" value="C:acetyl-CoA carboxylase complex"/>
    <property type="evidence" value="ECO:0007669"/>
    <property type="project" value="InterPro"/>
</dbReference>
<dbReference type="PANTHER" id="PTHR42995:SF5">
    <property type="entry name" value="ACETYL-COENZYME A CARBOXYLASE CARBOXYL TRANSFERASE SUBUNIT BETA, CHLOROPLASTIC"/>
    <property type="match status" value="1"/>
</dbReference>
<keyword evidence="7" id="KW-0443">Lipid metabolism</keyword>
<dbReference type="GO" id="GO:2001295">
    <property type="term" value="P:malonyl-CoA biosynthetic process"/>
    <property type="evidence" value="ECO:0007669"/>
    <property type="project" value="UniProtKB-UniPathway"/>
</dbReference>
<dbReference type="InterPro" id="IPR029045">
    <property type="entry name" value="ClpP/crotonase-like_dom_sf"/>
</dbReference>
<keyword evidence="3" id="KW-0808">Transferase</keyword>
<name>A0A5J4VDQ8_9EUKA</name>
<evidence type="ECO:0000313" key="13">
    <source>
        <dbReference type="EMBL" id="KAA6380617.1"/>
    </source>
</evidence>
<evidence type="ECO:0000256" key="1">
    <source>
        <dbReference type="ARBA" id="ARBA00011883"/>
    </source>
</evidence>
<sequence length="426" mass="46266">MAIREPLFDEITSTDFLGFNFEHKSYEGEIRANATKTEKTCAVSVWRCQVDGVTFLRADMNFKYFGGSLGCAEGEKLTQMFEQATDQRLPVIIYSRSGGVRMQEGTVALMMMAKTSCAQNAHKQAGLPFVNVFEDPTYGGVSASYAMQADVRIGVKGTRIGFAGPNVILNTMYGQKQDQYDKACPAGFQSAQFLYDHGQLDMLVNSDEEAEAVAIKIFRLLTSTQKGAQQYINSIGELSHLSSEESTTNEREIQNKDHNRSRKLDRVQAQDIFGNVLKDFIEIRGDGQIGIDSCVHGGIAILPYIETDNETDKQSDSEPKSQTKGYPVVVIGTVKGHSEADFASAGYGMATPSGYRTALKLFNFAERFSLPVVTLVDTVGAEPSFSAERAGQSEAIAGNLQKMASLRVPIISIIVGEGGSGGALGL</sequence>
<comment type="caution">
    <text evidence="13">The sequence shown here is derived from an EMBL/GenBank/DDBJ whole genome shotgun (WGS) entry which is preliminary data.</text>
</comment>
<dbReference type="Pfam" id="PF01039">
    <property type="entry name" value="Carboxyl_trans"/>
    <property type="match status" value="1"/>
</dbReference>
<evidence type="ECO:0000256" key="4">
    <source>
        <dbReference type="ARBA" id="ARBA00022741"/>
    </source>
</evidence>
<evidence type="ECO:0000256" key="3">
    <source>
        <dbReference type="ARBA" id="ARBA00022679"/>
    </source>
</evidence>
<dbReference type="Gene3D" id="3.90.226.10">
    <property type="entry name" value="2-enoyl-CoA Hydratase, Chain A, domain 1"/>
    <property type="match status" value="2"/>
</dbReference>
<keyword evidence="5" id="KW-0276">Fatty acid metabolism</keyword>
<feature type="region of interest" description="Disordered" evidence="10">
    <location>
        <begin position="240"/>
        <end position="262"/>
    </location>
</feature>
<dbReference type="EMBL" id="SNRW01007795">
    <property type="protein sequence ID" value="KAA6380617.1"/>
    <property type="molecule type" value="Genomic_DNA"/>
</dbReference>
<evidence type="ECO:0000256" key="2">
    <source>
        <dbReference type="ARBA" id="ARBA00022516"/>
    </source>
</evidence>
<dbReference type="GO" id="GO:0005524">
    <property type="term" value="F:ATP binding"/>
    <property type="evidence" value="ECO:0007669"/>
    <property type="project" value="UniProtKB-KW"/>
</dbReference>
<dbReference type="EC" id="2.1.3.15" evidence="1"/>
<proteinExistence type="predicted"/>
<dbReference type="PROSITE" id="PS50989">
    <property type="entry name" value="COA_CT_CTER"/>
    <property type="match status" value="1"/>
</dbReference>
<dbReference type="PROSITE" id="PS50980">
    <property type="entry name" value="COA_CT_NTER"/>
    <property type="match status" value="1"/>
</dbReference>
<feature type="domain" description="CoA carboxyltransferase C-terminal" evidence="12">
    <location>
        <begin position="248"/>
        <end position="426"/>
    </location>
</feature>
<evidence type="ECO:0000256" key="6">
    <source>
        <dbReference type="ARBA" id="ARBA00022840"/>
    </source>
</evidence>
<dbReference type="GO" id="GO:0003989">
    <property type="term" value="F:acetyl-CoA carboxylase activity"/>
    <property type="evidence" value="ECO:0007669"/>
    <property type="project" value="InterPro"/>
</dbReference>
<evidence type="ECO:0000256" key="10">
    <source>
        <dbReference type="SAM" id="MobiDB-lite"/>
    </source>
</evidence>
<evidence type="ECO:0000256" key="5">
    <source>
        <dbReference type="ARBA" id="ARBA00022832"/>
    </source>
</evidence>
<dbReference type="SUPFAM" id="SSF52096">
    <property type="entry name" value="ClpP/crotonase"/>
    <property type="match status" value="2"/>
</dbReference>
<dbReference type="Pfam" id="PF03255">
    <property type="entry name" value="ACCA"/>
    <property type="match status" value="1"/>
</dbReference>
<keyword evidence="6" id="KW-0067">ATP-binding</keyword>
<dbReference type="PRINTS" id="PR01069">
    <property type="entry name" value="ACCCTRFRASEA"/>
</dbReference>
<keyword evidence="13" id="KW-0670">Pyruvate</keyword>
<organism evidence="13 14">
    <name type="scientific">Streblomastix strix</name>
    <dbReference type="NCBI Taxonomy" id="222440"/>
    <lineage>
        <taxon>Eukaryota</taxon>
        <taxon>Metamonada</taxon>
        <taxon>Preaxostyla</taxon>
        <taxon>Oxymonadida</taxon>
        <taxon>Streblomastigidae</taxon>
        <taxon>Streblomastix</taxon>
    </lineage>
</organism>
<keyword evidence="2" id="KW-0444">Lipid biosynthesis</keyword>
<dbReference type="InterPro" id="IPR011762">
    <property type="entry name" value="COA_CT_N"/>
</dbReference>
<dbReference type="InterPro" id="IPR011763">
    <property type="entry name" value="COA_CT_C"/>
</dbReference>
<evidence type="ECO:0000259" key="12">
    <source>
        <dbReference type="PROSITE" id="PS50989"/>
    </source>
</evidence>
<gene>
    <name evidence="13" type="ORF">EZS28_023855</name>
</gene>
<comment type="catalytic activity">
    <reaction evidence="9">
        <text>N(6)-carboxybiotinyl-L-lysyl-[protein] + acetyl-CoA = N(6)-biotinyl-L-lysyl-[protein] + malonyl-CoA</text>
        <dbReference type="Rhea" id="RHEA:54728"/>
        <dbReference type="Rhea" id="RHEA-COMP:10505"/>
        <dbReference type="Rhea" id="RHEA-COMP:10506"/>
        <dbReference type="ChEBI" id="CHEBI:57288"/>
        <dbReference type="ChEBI" id="CHEBI:57384"/>
        <dbReference type="ChEBI" id="CHEBI:83144"/>
        <dbReference type="ChEBI" id="CHEBI:83145"/>
        <dbReference type="EC" id="2.1.3.15"/>
    </reaction>
</comment>
<dbReference type="Proteomes" id="UP000324800">
    <property type="component" value="Unassembled WGS sequence"/>
</dbReference>
<feature type="domain" description="CoA carboxyltransferase N-terminal" evidence="11">
    <location>
        <begin position="1"/>
        <end position="235"/>
    </location>
</feature>
<evidence type="ECO:0000256" key="7">
    <source>
        <dbReference type="ARBA" id="ARBA00023098"/>
    </source>
</evidence>
<dbReference type="InterPro" id="IPR001095">
    <property type="entry name" value="Acetyl_CoA_COase_a_su"/>
</dbReference>
<dbReference type="GO" id="GO:0006633">
    <property type="term" value="P:fatty acid biosynthetic process"/>
    <property type="evidence" value="ECO:0007669"/>
    <property type="project" value="UniProtKB-KW"/>
</dbReference>
<protein>
    <recommendedName>
        <fullName evidence="1">acetyl-CoA carboxytransferase</fullName>
        <ecNumber evidence="1">2.1.3.15</ecNumber>
    </recommendedName>
</protein>
<dbReference type="UniPathway" id="UPA00655">
    <property type="reaction ID" value="UER00711"/>
</dbReference>
<evidence type="ECO:0000256" key="9">
    <source>
        <dbReference type="ARBA" id="ARBA00049152"/>
    </source>
</evidence>
<feature type="compositionally biased region" description="Basic and acidic residues" evidence="10">
    <location>
        <begin position="248"/>
        <end position="262"/>
    </location>
</feature>
<keyword evidence="8" id="KW-0275">Fatty acid biosynthesis</keyword>
<dbReference type="InterPro" id="IPR034733">
    <property type="entry name" value="AcCoA_carboxyl_beta"/>
</dbReference>
<dbReference type="AlphaFoldDB" id="A0A5J4VDQ8"/>
<accession>A0A5J4VDQ8</accession>
<keyword evidence="4" id="KW-0547">Nucleotide-binding</keyword>
<reference evidence="13 14" key="1">
    <citation type="submission" date="2019-03" db="EMBL/GenBank/DDBJ databases">
        <title>Single cell metagenomics reveals metabolic interactions within the superorganism composed of flagellate Streblomastix strix and complex community of Bacteroidetes bacteria on its surface.</title>
        <authorList>
            <person name="Treitli S.C."/>
            <person name="Kolisko M."/>
            <person name="Husnik F."/>
            <person name="Keeling P."/>
            <person name="Hampl V."/>
        </authorList>
    </citation>
    <scope>NUCLEOTIDE SEQUENCE [LARGE SCALE GENOMIC DNA]</scope>
    <source>
        <strain evidence="13">ST1C</strain>
    </source>
</reference>
<dbReference type="PANTHER" id="PTHR42995">
    <property type="entry name" value="ACETYL-COENZYME A CARBOXYLASE CARBOXYL TRANSFERASE SUBUNIT BETA, CHLOROPLASTIC"/>
    <property type="match status" value="1"/>
</dbReference>